<keyword evidence="1" id="KW-0479">Metal-binding</keyword>
<organism evidence="3 4">
    <name type="scientific">Labrys monachus</name>
    <dbReference type="NCBI Taxonomy" id="217067"/>
    <lineage>
        <taxon>Bacteria</taxon>
        <taxon>Pseudomonadati</taxon>
        <taxon>Pseudomonadota</taxon>
        <taxon>Alphaproteobacteria</taxon>
        <taxon>Hyphomicrobiales</taxon>
        <taxon>Xanthobacteraceae</taxon>
        <taxon>Labrys</taxon>
    </lineage>
</organism>
<evidence type="ECO:0000313" key="3">
    <source>
        <dbReference type="EMBL" id="MDQ0392859.1"/>
    </source>
</evidence>
<sequence length="312" mass="33124">MTIEHAAIRVVDKPWGSRDLRPWSKLQDGAAIGELWFERSDPDASPSALLLKLLFTTAPLSIQVHPDDSFARSVGLDHGKTEAWYVLSAEPGAKVAAGLAGRLTPPQLRASIEDGSIEDLVQWRGVLKGDLVSIPAGTIHAIGAGLVLAEIQQRSDTTYRLFDYGRHRQLHVDSAVAVSDAGPAATQPIPVRLSGERTLLVANPYFALERVDLPPATAWELDASGEAWLLAFEGGAPTGTTTMRIGEALFLEEDRVVLEVGPQGLSGLLAYAAPHAKPSLLLRAGDGISRVGGPSLPLGIHDPASAMPRGVL</sequence>
<dbReference type="EC" id="5.3.1.8" evidence="3"/>
<dbReference type="RefSeq" id="WP_307427418.1">
    <property type="nucleotide sequence ID" value="NZ_JAUSVK010000001.1"/>
</dbReference>
<dbReference type="PANTHER" id="PTHR42742">
    <property type="entry name" value="TRANSCRIPTIONAL REPRESSOR MPRA"/>
    <property type="match status" value="1"/>
</dbReference>
<keyword evidence="2" id="KW-0862">Zinc</keyword>
<evidence type="ECO:0000256" key="2">
    <source>
        <dbReference type="ARBA" id="ARBA00022833"/>
    </source>
</evidence>
<dbReference type="CDD" id="cd07010">
    <property type="entry name" value="cupin_PMI_type_I_N_bac"/>
    <property type="match status" value="1"/>
</dbReference>
<dbReference type="SUPFAM" id="SSF51182">
    <property type="entry name" value="RmlC-like cupins"/>
    <property type="match status" value="1"/>
</dbReference>
<dbReference type="Proteomes" id="UP001237448">
    <property type="component" value="Unassembled WGS sequence"/>
</dbReference>
<keyword evidence="4" id="KW-1185">Reference proteome</keyword>
<dbReference type="PANTHER" id="PTHR42742:SF3">
    <property type="entry name" value="FRUCTOKINASE"/>
    <property type="match status" value="1"/>
</dbReference>
<dbReference type="InterPro" id="IPR051804">
    <property type="entry name" value="Carb_Metab_Reg_Kinase/Isom"/>
</dbReference>
<evidence type="ECO:0000256" key="1">
    <source>
        <dbReference type="ARBA" id="ARBA00022723"/>
    </source>
</evidence>
<protein>
    <submittedName>
        <fullName evidence="3">Mannose-6-phosphate isomerase</fullName>
        <ecNumber evidence="3">5.3.1.8</ecNumber>
    </submittedName>
</protein>
<dbReference type="InterPro" id="IPR011051">
    <property type="entry name" value="RmlC_Cupin_sf"/>
</dbReference>
<accession>A0ABU0FE20</accession>
<reference evidence="3 4" key="1">
    <citation type="submission" date="2023-07" db="EMBL/GenBank/DDBJ databases">
        <title>Genomic Encyclopedia of Type Strains, Phase IV (KMG-IV): sequencing the most valuable type-strain genomes for metagenomic binning, comparative biology and taxonomic classification.</title>
        <authorList>
            <person name="Goeker M."/>
        </authorList>
    </citation>
    <scope>NUCLEOTIDE SEQUENCE [LARGE SCALE GENOMIC DNA]</scope>
    <source>
        <strain evidence="3 4">DSM 5896</strain>
    </source>
</reference>
<proteinExistence type="predicted"/>
<name>A0ABU0FE20_9HYPH</name>
<comment type="caution">
    <text evidence="3">The sequence shown here is derived from an EMBL/GenBank/DDBJ whole genome shotgun (WGS) entry which is preliminary data.</text>
</comment>
<dbReference type="InterPro" id="IPR014710">
    <property type="entry name" value="RmlC-like_jellyroll"/>
</dbReference>
<gene>
    <name evidence="3" type="ORF">J3R73_002651</name>
</gene>
<dbReference type="Gene3D" id="2.60.120.10">
    <property type="entry name" value="Jelly Rolls"/>
    <property type="match status" value="1"/>
</dbReference>
<dbReference type="GO" id="GO:0004476">
    <property type="term" value="F:mannose-6-phosphate isomerase activity"/>
    <property type="evidence" value="ECO:0007669"/>
    <property type="project" value="UniProtKB-EC"/>
</dbReference>
<keyword evidence="3" id="KW-0413">Isomerase</keyword>
<dbReference type="EMBL" id="JAUSVK010000001">
    <property type="protein sequence ID" value="MDQ0392859.1"/>
    <property type="molecule type" value="Genomic_DNA"/>
</dbReference>
<evidence type="ECO:0000313" key="4">
    <source>
        <dbReference type="Proteomes" id="UP001237448"/>
    </source>
</evidence>